<protein>
    <submittedName>
        <fullName evidence="2">Uncharacterized protein</fullName>
    </submittedName>
</protein>
<sequence length="92" mass="10381">MRFGALFKDKCTRNFRNMPCDSKVFVRDKCLIPSFFSLFYRMYNVLLSLPFPCFPVAGSTVANCGPDSPRLATVEPATAKRKKRPAVPGKMQ</sequence>
<dbReference type="HOGENOM" id="CLU_2407235_0_0_10"/>
<proteinExistence type="predicted"/>
<reference evidence="2 3" key="2">
    <citation type="submission" date="2007-11" db="EMBL/GenBank/DDBJ databases">
        <authorList>
            <person name="Fulton L."/>
            <person name="Clifton S."/>
            <person name="Fulton B."/>
            <person name="Xu J."/>
            <person name="Minx P."/>
            <person name="Pepin K.H."/>
            <person name="Johnson M."/>
            <person name="Thiruvilangam P."/>
            <person name="Bhonagiri V."/>
            <person name="Nash W.E."/>
            <person name="Mardis E.R."/>
            <person name="Wilson R.K."/>
        </authorList>
    </citation>
    <scope>NUCLEOTIDE SEQUENCE [LARGE SCALE GENOMIC DNA]</scope>
    <source>
        <strain evidence="2 3">ATCC 43183</strain>
    </source>
</reference>
<name>B0NQK6_BACSE</name>
<organism evidence="2 3">
    <name type="scientific">Bacteroides stercoris ATCC 43183</name>
    <dbReference type="NCBI Taxonomy" id="449673"/>
    <lineage>
        <taxon>Bacteria</taxon>
        <taxon>Pseudomonadati</taxon>
        <taxon>Bacteroidota</taxon>
        <taxon>Bacteroidia</taxon>
        <taxon>Bacteroidales</taxon>
        <taxon>Bacteroidaceae</taxon>
        <taxon>Bacteroides</taxon>
    </lineage>
</organism>
<dbReference type="Proteomes" id="UP000004713">
    <property type="component" value="Unassembled WGS sequence"/>
</dbReference>
<feature type="region of interest" description="Disordered" evidence="1">
    <location>
        <begin position="72"/>
        <end position="92"/>
    </location>
</feature>
<evidence type="ECO:0000313" key="2">
    <source>
        <dbReference type="EMBL" id="EDS15155.1"/>
    </source>
</evidence>
<dbReference type="EMBL" id="ABFZ02000019">
    <property type="protein sequence ID" value="EDS15155.1"/>
    <property type="molecule type" value="Genomic_DNA"/>
</dbReference>
<comment type="caution">
    <text evidence="2">The sequence shown here is derived from an EMBL/GenBank/DDBJ whole genome shotgun (WGS) entry which is preliminary data.</text>
</comment>
<accession>B0NQK6</accession>
<gene>
    <name evidence="2" type="ORF">BACSTE_01655</name>
</gene>
<reference evidence="2 3" key="1">
    <citation type="submission" date="2007-11" db="EMBL/GenBank/DDBJ databases">
        <title>Draft genome sequence of Bacteroides stercoris(ATCC 43183).</title>
        <authorList>
            <person name="Sudarsanam P."/>
            <person name="Ley R."/>
            <person name="Guruge J."/>
            <person name="Turnbaugh P.J."/>
            <person name="Mahowald M."/>
            <person name="Liep D."/>
            <person name="Gordon J."/>
        </authorList>
    </citation>
    <scope>NUCLEOTIDE SEQUENCE [LARGE SCALE GENOMIC DNA]</scope>
    <source>
        <strain evidence="2 3">ATCC 43183</strain>
    </source>
</reference>
<evidence type="ECO:0000313" key="3">
    <source>
        <dbReference type="Proteomes" id="UP000004713"/>
    </source>
</evidence>
<dbReference type="AlphaFoldDB" id="B0NQK6"/>
<evidence type="ECO:0000256" key="1">
    <source>
        <dbReference type="SAM" id="MobiDB-lite"/>
    </source>
</evidence>